<dbReference type="SUPFAM" id="SSF51735">
    <property type="entry name" value="NAD(P)-binding Rossmann-fold domains"/>
    <property type="match status" value="1"/>
</dbReference>
<sequence>MKHALVIGGTGMLSNVSLWLLDTDYHVSIIARNAERMTQLIERANLKDRITPLLVDYTNEEALKEKVHATLKQNGDIEMVVAWIHSIGENALQIIANEVSKTNSSWELFHVLGSNSDLDELKRKAPVPVGYYQVQLGFVNEGSRSRWLTNKEISDGVIKAMKLRKNVTTIGQVKPRENRP</sequence>
<dbReference type="EMBL" id="RBZO01000006">
    <property type="protein sequence ID" value="RKQ17165.1"/>
    <property type="molecule type" value="Genomic_DNA"/>
</dbReference>
<dbReference type="AlphaFoldDB" id="A0A494Z3Q9"/>
<proteinExistence type="predicted"/>
<dbReference type="OrthoDB" id="7922774at2"/>
<evidence type="ECO:0000313" key="2">
    <source>
        <dbReference type="Proteomes" id="UP000281813"/>
    </source>
</evidence>
<gene>
    <name evidence="1" type="ORF">D8M05_05740</name>
</gene>
<dbReference type="Proteomes" id="UP000281813">
    <property type="component" value="Unassembled WGS sequence"/>
</dbReference>
<keyword evidence="2" id="KW-1185">Reference proteome</keyword>
<organism evidence="1 2">
    <name type="scientific">Oceanobacillus bengalensis</name>
    <dbReference type="NCBI Taxonomy" id="1435466"/>
    <lineage>
        <taxon>Bacteria</taxon>
        <taxon>Bacillati</taxon>
        <taxon>Bacillota</taxon>
        <taxon>Bacilli</taxon>
        <taxon>Bacillales</taxon>
        <taxon>Bacillaceae</taxon>
        <taxon>Oceanobacillus</taxon>
    </lineage>
</organism>
<dbReference type="InterPro" id="IPR036291">
    <property type="entry name" value="NAD(P)-bd_dom_sf"/>
</dbReference>
<evidence type="ECO:0000313" key="1">
    <source>
        <dbReference type="EMBL" id="RKQ17165.1"/>
    </source>
</evidence>
<protein>
    <submittedName>
        <fullName evidence="1">Short-chain dehydrogenase</fullName>
    </submittedName>
</protein>
<accession>A0A494Z3Q9</accession>
<dbReference type="RefSeq" id="WP_121129540.1">
    <property type="nucleotide sequence ID" value="NZ_JBHUFK010000041.1"/>
</dbReference>
<dbReference type="NCBIfam" id="NF006168">
    <property type="entry name" value="PRK08309.1"/>
    <property type="match status" value="1"/>
</dbReference>
<dbReference type="Gene3D" id="3.40.50.720">
    <property type="entry name" value="NAD(P)-binding Rossmann-like Domain"/>
    <property type="match status" value="1"/>
</dbReference>
<reference evidence="1 2" key="1">
    <citation type="journal article" date="2015" name="Antonie Van Leeuwenhoek">
        <title>Oceanobacillus bengalensis sp. nov., a bacterium isolated from seawater of the Bay of Bengal.</title>
        <authorList>
            <person name="Yongchang O."/>
            <person name="Xiang W."/>
            <person name="Wang G."/>
        </authorList>
    </citation>
    <scope>NUCLEOTIDE SEQUENCE [LARGE SCALE GENOMIC DNA]</scope>
    <source>
        <strain evidence="1 2">MCCC 1K00260</strain>
    </source>
</reference>
<comment type="caution">
    <text evidence="1">The sequence shown here is derived from an EMBL/GenBank/DDBJ whole genome shotgun (WGS) entry which is preliminary data.</text>
</comment>
<name>A0A494Z3Q9_9BACI</name>